<name>A0A8H5D5S6_9AGAR</name>
<dbReference type="InterPro" id="IPR041078">
    <property type="entry name" value="Plavaka"/>
</dbReference>
<proteinExistence type="predicted"/>
<reference evidence="1 2" key="1">
    <citation type="journal article" date="2020" name="ISME J.">
        <title>Uncovering the hidden diversity of litter-decomposition mechanisms in mushroom-forming fungi.</title>
        <authorList>
            <person name="Floudas D."/>
            <person name="Bentzer J."/>
            <person name="Ahren D."/>
            <person name="Johansson T."/>
            <person name="Persson P."/>
            <person name="Tunlid A."/>
        </authorList>
    </citation>
    <scope>NUCLEOTIDE SEQUENCE [LARGE SCALE GENOMIC DNA]</scope>
    <source>
        <strain evidence="1 2">CBS 291.85</strain>
    </source>
</reference>
<keyword evidence="2" id="KW-1185">Reference proteome</keyword>
<gene>
    <name evidence="1" type="ORF">D9758_008652</name>
</gene>
<evidence type="ECO:0000313" key="1">
    <source>
        <dbReference type="EMBL" id="KAF5353718.1"/>
    </source>
</evidence>
<sequence>MTDKHSTFLPPHAPPVLLAPEPMAHSPEAWSPFHNHVNFKFAHHHFVHAQSSIPEVDFELDLWRAKVLATSMGAYGCGVFQTSPSRCHTSKKYHVVLWDIQGKQNKIAKDQHAHGSMFVPWIAGSDKMTVSIATGHQEYHPVYASPGDLTNTALLPIAFLAIPKTSKSQAKKPKYQAFVHQLYHASLAAVFELLCACTTGTKPDIVHCPDGHYQCVIYGLGPYITDYPEQVWLSCVVSGWCAKDMNFLDDLDAPNAQPWTERKMDYIINNFNPKIAWDDFRVCSDVIPFTRDFPQADIHKLMLLDLLHQVIKGTFKDHLVEWIMDYINLAHHPKCTLEILKDIDQRISAVPAYPGLQQFPDGCNFVQWTGNDSKALMKHNSHTPNSLELMSKTLEEYHYYCKIFIETGVHSSISLPKQHALVHYIPSICLFASLNGLCSLITESKHIKAVKEPWRQSNHYEALMQMLYFYIYKPCPDTWFPISTSSSLGLAPRYRYLSARPFVTHIAKLIAMYCHLTVRGMMVSSTFSYQVMMASGEEMEETVDSDEELNDDERIPTDEHGACLSWLELGNSKSRLDSESNNNSNIRDLHELKIMKK</sequence>
<evidence type="ECO:0000313" key="2">
    <source>
        <dbReference type="Proteomes" id="UP000559256"/>
    </source>
</evidence>
<organism evidence="1 2">
    <name type="scientific">Tetrapyrgos nigripes</name>
    <dbReference type="NCBI Taxonomy" id="182062"/>
    <lineage>
        <taxon>Eukaryota</taxon>
        <taxon>Fungi</taxon>
        <taxon>Dikarya</taxon>
        <taxon>Basidiomycota</taxon>
        <taxon>Agaricomycotina</taxon>
        <taxon>Agaricomycetes</taxon>
        <taxon>Agaricomycetidae</taxon>
        <taxon>Agaricales</taxon>
        <taxon>Marasmiineae</taxon>
        <taxon>Marasmiaceae</taxon>
        <taxon>Tetrapyrgos</taxon>
    </lineage>
</organism>
<dbReference type="Proteomes" id="UP000559256">
    <property type="component" value="Unassembled WGS sequence"/>
</dbReference>
<dbReference type="AlphaFoldDB" id="A0A8H5D5S6"/>
<dbReference type="OrthoDB" id="3199698at2759"/>
<dbReference type="EMBL" id="JAACJM010000062">
    <property type="protein sequence ID" value="KAF5353718.1"/>
    <property type="molecule type" value="Genomic_DNA"/>
</dbReference>
<protein>
    <submittedName>
        <fullName evidence="1">Uncharacterized protein</fullName>
    </submittedName>
</protein>
<accession>A0A8H5D5S6</accession>
<comment type="caution">
    <text evidence="1">The sequence shown here is derived from an EMBL/GenBank/DDBJ whole genome shotgun (WGS) entry which is preliminary data.</text>
</comment>
<dbReference type="Pfam" id="PF18759">
    <property type="entry name" value="Plavaka"/>
    <property type="match status" value="1"/>
</dbReference>